<evidence type="ECO:0000313" key="7">
    <source>
        <dbReference type="EMBL" id="KZO96434.1"/>
    </source>
</evidence>
<dbReference type="PANTHER" id="PTHR28206">
    <property type="entry name" value="NUCLEOPORIN POM152"/>
    <property type="match status" value="1"/>
</dbReference>
<dbReference type="STRING" id="1330018.A0A167M879"/>
<feature type="non-terminal residue" evidence="7">
    <location>
        <position position="1225"/>
    </location>
</feature>
<feature type="non-terminal residue" evidence="7">
    <location>
        <position position="1"/>
    </location>
</feature>
<dbReference type="Pfam" id="PF23664">
    <property type="entry name" value="Ig_Pom152"/>
    <property type="match status" value="1"/>
</dbReference>
<evidence type="ECO:0008006" key="9">
    <source>
        <dbReference type="Google" id="ProtNLM"/>
    </source>
</evidence>
<feature type="domain" description="Nucleoporin POM152 N-terminal transmembrane" evidence="3">
    <location>
        <begin position="10"/>
        <end position="97"/>
    </location>
</feature>
<dbReference type="Pfam" id="PF24519">
    <property type="entry name" value="Ig-like_Pom152_1"/>
    <property type="match status" value="1"/>
</dbReference>
<dbReference type="PANTHER" id="PTHR28206:SF1">
    <property type="entry name" value="NUCLEOPORIN POM152"/>
    <property type="match status" value="1"/>
</dbReference>
<evidence type="ECO:0000256" key="1">
    <source>
        <dbReference type="SAM" id="MobiDB-lite"/>
    </source>
</evidence>
<dbReference type="GO" id="GO:0006999">
    <property type="term" value="P:nuclear pore organization"/>
    <property type="evidence" value="ECO:0007669"/>
    <property type="project" value="TreeGrafter"/>
</dbReference>
<dbReference type="InterPro" id="IPR056544">
    <property type="entry name" value="Ig_POM152"/>
</dbReference>
<dbReference type="EMBL" id="KV417284">
    <property type="protein sequence ID" value="KZO96434.1"/>
    <property type="molecule type" value="Genomic_DNA"/>
</dbReference>
<feature type="domain" description="Nucleoporin POM152 Ig-like" evidence="4">
    <location>
        <begin position="423"/>
        <end position="518"/>
    </location>
</feature>
<dbReference type="Pfam" id="PF24312">
    <property type="entry name" value="Ig-like_POM152"/>
    <property type="match status" value="2"/>
</dbReference>
<gene>
    <name evidence="7" type="ORF">CALVIDRAFT_473922</name>
</gene>
<feature type="domain" description="Nucleoporin POM152 immunoglobulin-like" evidence="2">
    <location>
        <begin position="524"/>
        <end position="626"/>
    </location>
</feature>
<dbReference type="Pfam" id="PF24527">
    <property type="entry name" value="Ig-like_Pom152_9"/>
    <property type="match status" value="1"/>
</dbReference>
<name>A0A167M879_CALVF</name>
<evidence type="ECO:0000259" key="2">
    <source>
        <dbReference type="Pfam" id="PF23664"/>
    </source>
</evidence>
<protein>
    <recommendedName>
        <fullName evidence="9">Nucleoporin Pom152</fullName>
    </recommendedName>
</protein>
<dbReference type="GO" id="GO:0070762">
    <property type="term" value="C:nuclear pore transmembrane ring"/>
    <property type="evidence" value="ECO:0007669"/>
    <property type="project" value="TreeGrafter"/>
</dbReference>
<dbReference type="OrthoDB" id="5529162at2759"/>
<evidence type="ECO:0000259" key="5">
    <source>
        <dbReference type="Pfam" id="PF24519"/>
    </source>
</evidence>
<evidence type="ECO:0000259" key="4">
    <source>
        <dbReference type="Pfam" id="PF24312"/>
    </source>
</evidence>
<dbReference type="InterPro" id="IPR056540">
    <property type="entry name" value="TMD_POM152"/>
</dbReference>
<dbReference type="InterPro" id="IPR037701">
    <property type="entry name" value="Pom152"/>
</dbReference>
<dbReference type="InterPro" id="IPR056543">
    <property type="entry name" value="Ig-like_POM152_9th"/>
</dbReference>
<dbReference type="InterPro" id="IPR056541">
    <property type="entry name" value="Ig-like_POM152"/>
</dbReference>
<organism evidence="7 8">
    <name type="scientific">Calocera viscosa (strain TUFC12733)</name>
    <dbReference type="NCBI Taxonomy" id="1330018"/>
    <lineage>
        <taxon>Eukaryota</taxon>
        <taxon>Fungi</taxon>
        <taxon>Dikarya</taxon>
        <taxon>Basidiomycota</taxon>
        <taxon>Agaricomycotina</taxon>
        <taxon>Dacrymycetes</taxon>
        <taxon>Dacrymycetales</taxon>
        <taxon>Dacrymycetaceae</taxon>
        <taxon>Calocera</taxon>
    </lineage>
</organism>
<evidence type="ECO:0000259" key="3">
    <source>
        <dbReference type="Pfam" id="PF24097"/>
    </source>
</evidence>
<evidence type="ECO:0000259" key="6">
    <source>
        <dbReference type="Pfam" id="PF24527"/>
    </source>
</evidence>
<sequence length="1225" mass="135640">KPLVPESWFDVASQRSYVIGVGVVLQSIKLFELLRHYVPQLSGSSLPWLLYKWSFVDAAYILLVPLLRIPWLTAPPSARVRLVLVALLFNWLLMGNYTASRPYVYAHRAHMCVDTHYSSHPNLYAGMFDYQLSISEHRVRVQDVVQPHSHIMGQHTVRLSPVNTAELNPQGLRHCFTSGQRPISVPVLVNNTVPHNIKFSIESLEDASDIRFIIVDRHGLGNLALVQRYPSGMPEEEFGPEPPQRKSIEMNPEGQSPLQLEDTKGLVYIKVDRPGIVRLESILDSDDEEIHLVGGSSITIPECPNVSFLVDSREPHSIPKCQGDTFEGTLIVKGLPPLSAHYWRDFDGKREDLYANGIDDDSKVRTVSRGVQTIQVPVPLDLPKAGSYSYGLTSVTDGLGNTVTEGHLPSTSLSGFTIRVLSQPNVQWTACSVERPRSMAKGASMSLPLRVSNGNASDAPWEVHIQHTSPDGKTKQLRQVSFQTLRTQSIEVSEPGDYTLTGVNGKLCDGIVKEPEVCRVLVWPEPSLQVEFEPLVDKNCDVETGFIAHVVFQGTPPFYVSYSVKKDGRAVDTKHIPGIQNTQYDVQLEPNQGPGSYQYSLTEFGDQHYKKQKPSQQTSTATQVVHTHADADLVRSAQPIKLWSCSGDNLDVDIKLQGVAPWNVEFQISSPGETKPLRVTGITSKDYQVNIPLPSDINEYGGHFDIALVVSIEDKKQCRRTLNRPRIGVDVSRNKATARFTGVAAGTKDVHIIQGDSTKLPLRVTGDGPMRVRWENIDDGVPQWTTVKGQNEDLTVSHAGRYRLLQVEDAHGCAGYCDEQISAPITFIDRPSARWPTTAGELDNGNLVRRAICEGASDHVDLELSGAPLFTIGYKHELEGHPSEAPLLEIASPLKSARIELVSSPPGKHIYTVDVLKDNNYAIRTPNLPRLEQEVLAKPSASFKSDARLPFCLHDSLVRRKGFPNAEIALKGEAPFEVALSIKNSDSTSRRTELIQVTSNQWDVEFPSYTFDKIGPHVVRIESIKDANGCPEAPSDSDARSLFMDVAETAAILPMETRSDYCVGDTLQYQLEGTSPWIVTYDFNGRESRPTSKTAKFSRVAEKAGVFTVKSISHQNNLCVTEVDNVKAAIHDLPSAVVSAGRTAVESIREGDQAQIAFAFSGEPPFTFTYQRSEISKKGRPGKVLETHTITGHKEKEYRFSSALEAGTWTVTFIADKYCRYPPVP</sequence>
<keyword evidence="8" id="KW-1185">Reference proteome</keyword>
<dbReference type="GO" id="GO:0017056">
    <property type="term" value="F:structural constituent of nuclear pore"/>
    <property type="evidence" value="ECO:0007669"/>
    <property type="project" value="InterPro"/>
</dbReference>
<dbReference type="InterPro" id="IPR056542">
    <property type="entry name" value="Ig-like_POM152_1st"/>
</dbReference>
<dbReference type="AlphaFoldDB" id="A0A167M879"/>
<reference evidence="7 8" key="1">
    <citation type="journal article" date="2016" name="Mol. Biol. Evol.">
        <title>Comparative Genomics of Early-Diverging Mushroom-Forming Fungi Provides Insights into the Origins of Lignocellulose Decay Capabilities.</title>
        <authorList>
            <person name="Nagy L.G."/>
            <person name="Riley R."/>
            <person name="Tritt A."/>
            <person name="Adam C."/>
            <person name="Daum C."/>
            <person name="Floudas D."/>
            <person name="Sun H."/>
            <person name="Yadav J.S."/>
            <person name="Pangilinan J."/>
            <person name="Larsson K.H."/>
            <person name="Matsuura K."/>
            <person name="Barry K."/>
            <person name="Labutti K."/>
            <person name="Kuo R."/>
            <person name="Ohm R.A."/>
            <person name="Bhattacharya S.S."/>
            <person name="Shirouzu T."/>
            <person name="Yoshinaga Y."/>
            <person name="Martin F.M."/>
            <person name="Grigoriev I.V."/>
            <person name="Hibbett D.S."/>
        </authorList>
    </citation>
    <scope>NUCLEOTIDE SEQUENCE [LARGE SCALE GENOMIC DNA]</scope>
    <source>
        <strain evidence="7 8">TUFC12733</strain>
    </source>
</reference>
<dbReference type="GO" id="GO:0006606">
    <property type="term" value="P:protein import into nucleus"/>
    <property type="evidence" value="ECO:0007669"/>
    <property type="project" value="TreeGrafter"/>
</dbReference>
<accession>A0A167M879</accession>
<evidence type="ECO:0000313" key="8">
    <source>
        <dbReference type="Proteomes" id="UP000076738"/>
    </source>
</evidence>
<feature type="domain" description="Nucleoporin POM152 Ig-like" evidence="4">
    <location>
        <begin position="736"/>
        <end position="821"/>
    </location>
</feature>
<dbReference type="Pfam" id="PF24097">
    <property type="entry name" value="TMD_POM152"/>
    <property type="match status" value="1"/>
</dbReference>
<feature type="region of interest" description="Disordered" evidence="1">
    <location>
        <begin position="232"/>
        <end position="257"/>
    </location>
</feature>
<feature type="domain" description="Nucleoporin POM152 first Ig-like" evidence="5">
    <location>
        <begin position="164"/>
        <end position="293"/>
    </location>
</feature>
<dbReference type="Proteomes" id="UP000076738">
    <property type="component" value="Unassembled WGS sequence"/>
</dbReference>
<feature type="domain" description="Nucleoporin POM152 ninth Ig-like" evidence="6">
    <location>
        <begin position="1051"/>
        <end position="1124"/>
    </location>
</feature>
<proteinExistence type="predicted"/>